<dbReference type="EMBL" id="CAEZYW010000219">
    <property type="protein sequence ID" value="CAB4751529.1"/>
    <property type="molecule type" value="Genomic_DNA"/>
</dbReference>
<organism evidence="1">
    <name type="scientific">freshwater metagenome</name>
    <dbReference type="NCBI Taxonomy" id="449393"/>
    <lineage>
        <taxon>unclassified sequences</taxon>
        <taxon>metagenomes</taxon>
        <taxon>ecological metagenomes</taxon>
    </lineage>
</organism>
<protein>
    <submittedName>
        <fullName evidence="1">Unannotated protein</fullName>
    </submittedName>
</protein>
<name>A0A6J6TZB7_9ZZZZ</name>
<gene>
    <name evidence="1" type="ORF">UFOPK2786_01315</name>
</gene>
<sequence>MPAEDNEDHPPALCLEQADCLKELAAALPGLDSTDGEEHRAVLRTYGVAEFRTHVIADRREPVRANSVMDDLRRNAVISLEGFLPGTAHHKNVIGFEDRFALAIDECLGREVVDVVDCPDDRRPEPCIANARGGTRGYAVLGMEEVEVSCRLREPSRHGVDRCEDLLVECRRPLDCRKEGEGNGGGPIEGIAGPTECEQMDVDPSRLQCLGEFEGVNNAATGLRRVGEDAEPTLKRHRERLRFDWSLEAMAPATSAARAFVSVTRQPASTKVATCAA</sequence>
<evidence type="ECO:0000313" key="1">
    <source>
        <dbReference type="EMBL" id="CAB4751529.1"/>
    </source>
</evidence>
<dbReference type="AlphaFoldDB" id="A0A6J6TZB7"/>
<accession>A0A6J6TZB7</accession>
<reference evidence="1" key="1">
    <citation type="submission" date="2020-05" db="EMBL/GenBank/DDBJ databases">
        <authorList>
            <person name="Chiriac C."/>
            <person name="Salcher M."/>
            <person name="Ghai R."/>
            <person name="Kavagutti S V."/>
        </authorList>
    </citation>
    <scope>NUCLEOTIDE SEQUENCE</scope>
</reference>
<proteinExistence type="predicted"/>